<dbReference type="EMBL" id="OX459967">
    <property type="protein sequence ID" value="CAI9171858.1"/>
    <property type="molecule type" value="Genomic_DNA"/>
</dbReference>
<sequence>MYDSSFDLKHFLLLKQRSMYGASWPNFKIVVSWGTRRPKRWGNSQLMEPEHTHLSIKIPVLCGHTSWYFDSVSKPDIYIYMYHQRSLITDHHNKYNKSEKV</sequence>
<protein>
    <submittedName>
        <fullName evidence="1">Uncharacterized protein</fullName>
    </submittedName>
</protein>
<accession>A0ABN8ZGW6</accession>
<organism evidence="1 2">
    <name type="scientific">Rangifer tarandus platyrhynchus</name>
    <name type="common">Svalbard reindeer</name>
    <dbReference type="NCBI Taxonomy" id="3082113"/>
    <lineage>
        <taxon>Eukaryota</taxon>
        <taxon>Metazoa</taxon>
        <taxon>Chordata</taxon>
        <taxon>Craniata</taxon>
        <taxon>Vertebrata</taxon>
        <taxon>Euteleostomi</taxon>
        <taxon>Mammalia</taxon>
        <taxon>Eutheria</taxon>
        <taxon>Laurasiatheria</taxon>
        <taxon>Artiodactyla</taxon>
        <taxon>Ruminantia</taxon>
        <taxon>Pecora</taxon>
        <taxon>Cervidae</taxon>
        <taxon>Odocoileinae</taxon>
        <taxon>Rangifer</taxon>
    </lineage>
</organism>
<proteinExistence type="predicted"/>
<reference evidence="1" key="1">
    <citation type="submission" date="2023-04" db="EMBL/GenBank/DDBJ databases">
        <authorList>
            <consortium name="ELIXIR-Norway"/>
        </authorList>
    </citation>
    <scope>NUCLEOTIDE SEQUENCE [LARGE SCALE GENOMIC DNA]</scope>
</reference>
<name>A0ABN8ZGW6_RANTA</name>
<evidence type="ECO:0000313" key="2">
    <source>
        <dbReference type="Proteomes" id="UP001176941"/>
    </source>
</evidence>
<keyword evidence="2" id="KW-1185">Reference proteome</keyword>
<evidence type="ECO:0000313" key="1">
    <source>
        <dbReference type="EMBL" id="CAI9171858.1"/>
    </source>
</evidence>
<gene>
    <name evidence="1" type="ORF">MRATA1EN1_LOCUS20820</name>
</gene>
<dbReference type="Proteomes" id="UP001176941">
    <property type="component" value="Chromosome 31"/>
</dbReference>